<evidence type="ECO:0000256" key="6">
    <source>
        <dbReference type="RuleBase" id="RU365089"/>
    </source>
</evidence>
<dbReference type="EMBL" id="PEWV01000032">
    <property type="protein sequence ID" value="PIU41859.1"/>
    <property type="molecule type" value="Genomic_DNA"/>
</dbReference>
<evidence type="ECO:0000256" key="1">
    <source>
        <dbReference type="ARBA" id="ARBA00002190"/>
    </source>
</evidence>
<dbReference type="PANTHER" id="PTHR33217">
    <property type="entry name" value="TRANSPOSASE FOR INSERTION SEQUENCE ELEMENT IS1081"/>
    <property type="match status" value="1"/>
</dbReference>
<comment type="function">
    <text evidence="1 6">Required for the transposition of the insertion element.</text>
</comment>
<name>A0A2J0KVN4_9BACT</name>
<keyword evidence="6" id="KW-0814">Transposable element</keyword>
<sequence length="425" mass="50274">MKFQGGYTMRDINLSQENLAVQWQYVKRNLRELGVIANFDNFERKAHQAIHIEELIQKGIYEEFTEQIGAARYEHAPDRLDERKGEYSRFFTTTFGTSEVMVPRTRDGLKIHYSLFDKYQRRQKKFDNMIVLPMILGLSQRKQRKFFKVFIGDAVSRGTASKLLKNLEGALAEYRTRSIEDKYKYLLVDGLWVSVMSNDRLQKMVILFVLGVTLDNKKEIIAFKLAKGETEAEVSGLLNDIYRRGLEGKYIKIVASDGAPGIRQAISLVYPYAKWQLCHTHKLRNLSSNIRHKVKHRRRTMAQASRIYKSGSRRQAIKRVRRFCDKWHTLEPKAAGCFEKDFYDTITYYDFFEDKNFISTTNHLERDLEEVRRRIKIQSYFKSEQSLNLWVYGIISQFREEQREDEPKYIFTLVKEPKYESVQYS</sequence>
<dbReference type="GO" id="GO:0006313">
    <property type="term" value="P:DNA transposition"/>
    <property type="evidence" value="ECO:0007669"/>
    <property type="project" value="UniProtKB-UniRule"/>
</dbReference>
<evidence type="ECO:0000256" key="2">
    <source>
        <dbReference type="ARBA" id="ARBA00010961"/>
    </source>
</evidence>
<protein>
    <recommendedName>
        <fullName evidence="6">Mutator family transposase</fullName>
    </recommendedName>
</protein>
<accession>A0A2J0KVN4</accession>
<evidence type="ECO:0000313" key="7">
    <source>
        <dbReference type="EMBL" id="PIU41859.1"/>
    </source>
</evidence>
<dbReference type="PROSITE" id="PS01007">
    <property type="entry name" value="TRANSPOSASE_MUTATOR"/>
    <property type="match status" value="1"/>
</dbReference>
<comment type="caution">
    <text evidence="7">The sequence shown here is derived from an EMBL/GenBank/DDBJ whole genome shotgun (WGS) entry which is preliminary data.</text>
</comment>
<dbReference type="GO" id="GO:0004803">
    <property type="term" value="F:transposase activity"/>
    <property type="evidence" value="ECO:0007669"/>
    <property type="project" value="UniProtKB-UniRule"/>
</dbReference>
<dbReference type="InterPro" id="IPR001207">
    <property type="entry name" value="Transposase_mutator"/>
</dbReference>
<dbReference type="Pfam" id="PF00872">
    <property type="entry name" value="Transposase_mut"/>
    <property type="match status" value="1"/>
</dbReference>
<keyword evidence="4 6" id="KW-0238">DNA-binding</keyword>
<comment type="similarity">
    <text evidence="2 6">Belongs to the transposase mutator family.</text>
</comment>
<keyword evidence="5 6" id="KW-0233">DNA recombination</keyword>
<evidence type="ECO:0000256" key="5">
    <source>
        <dbReference type="ARBA" id="ARBA00023172"/>
    </source>
</evidence>
<keyword evidence="3 6" id="KW-0815">Transposition</keyword>
<evidence type="ECO:0000256" key="3">
    <source>
        <dbReference type="ARBA" id="ARBA00022578"/>
    </source>
</evidence>
<organism evidence="7 8">
    <name type="scientific">Candidatus Aquitaenariimonas noxiae</name>
    <dbReference type="NCBI Taxonomy" id="1974741"/>
    <lineage>
        <taxon>Bacteria</taxon>
        <taxon>Pseudomonadati</taxon>
        <taxon>Candidatus Omnitrophota</taxon>
        <taxon>Candidatus Aquitaenariimonas</taxon>
    </lineage>
</organism>
<dbReference type="PANTHER" id="PTHR33217:SF7">
    <property type="entry name" value="TRANSPOSASE FOR INSERTION SEQUENCE ELEMENT IS1081"/>
    <property type="match status" value="1"/>
</dbReference>
<proteinExistence type="inferred from homology"/>
<evidence type="ECO:0000313" key="8">
    <source>
        <dbReference type="Proteomes" id="UP000230052"/>
    </source>
</evidence>
<gene>
    <name evidence="7" type="ORF">COS99_03550</name>
</gene>
<dbReference type="GO" id="GO:0003677">
    <property type="term" value="F:DNA binding"/>
    <property type="evidence" value="ECO:0007669"/>
    <property type="project" value="UniProtKB-UniRule"/>
</dbReference>
<dbReference type="AlphaFoldDB" id="A0A2J0KVN4"/>
<dbReference type="Proteomes" id="UP000230052">
    <property type="component" value="Unassembled WGS sequence"/>
</dbReference>
<evidence type="ECO:0000256" key="4">
    <source>
        <dbReference type="ARBA" id="ARBA00023125"/>
    </source>
</evidence>
<reference evidence="7 8" key="1">
    <citation type="submission" date="2017-09" db="EMBL/GenBank/DDBJ databases">
        <title>Depth-based differentiation of microbial function through sediment-hosted aquifers and enrichment of novel symbionts in the deep terrestrial subsurface.</title>
        <authorList>
            <person name="Probst A.J."/>
            <person name="Ladd B."/>
            <person name="Jarett J.K."/>
            <person name="Geller-Mcgrath D.E."/>
            <person name="Sieber C.M."/>
            <person name="Emerson J.B."/>
            <person name="Anantharaman K."/>
            <person name="Thomas B.C."/>
            <person name="Malmstrom R."/>
            <person name="Stieglmeier M."/>
            <person name="Klingl A."/>
            <person name="Woyke T."/>
            <person name="Ryan C.M."/>
            <person name="Banfield J.F."/>
        </authorList>
    </citation>
    <scope>NUCLEOTIDE SEQUENCE [LARGE SCALE GENOMIC DNA]</scope>
    <source>
        <strain evidence="7">CG07_land_8_20_14_0_80_42_15</strain>
    </source>
</reference>
<dbReference type="NCBIfam" id="NF033543">
    <property type="entry name" value="transpos_IS256"/>
    <property type="match status" value="1"/>
</dbReference>